<protein>
    <submittedName>
        <fullName evidence="1">Uncharacterized protein</fullName>
    </submittedName>
</protein>
<name>A0A085MV84_9BILA</name>
<dbReference type="AlphaFoldDB" id="A0A085MV84"/>
<sequence>MAQMVTVGCDADSLGLKQLAEEQQRCQDVAELATNQSLRVQSRPLMAHQRSSLSTFGRAARDLWSLTR</sequence>
<dbReference type="EMBL" id="KL367634">
    <property type="protein sequence ID" value="KFD61130.1"/>
    <property type="molecule type" value="Genomic_DNA"/>
</dbReference>
<accession>A0A085MV84</accession>
<reference evidence="1" key="1">
    <citation type="journal article" date="2014" name="Nat. Genet.">
        <title>Genome and transcriptome of the porcine whipworm Trichuris suis.</title>
        <authorList>
            <person name="Jex A.R."/>
            <person name="Nejsum P."/>
            <person name="Schwarz E.M."/>
            <person name="Hu L."/>
            <person name="Young N.D."/>
            <person name="Hall R.S."/>
            <person name="Korhonen P.K."/>
            <person name="Liao S."/>
            <person name="Thamsborg S."/>
            <person name="Xia J."/>
            <person name="Xu P."/>
            <person name="Wang S."/>
            <person name="Scheerlinck J.P."/>
            <person name="Hofmann A."/>
            <person name="Sternberg P.W."/>
            <person name="Wang J."/>
            <person name="Gasser R.B."/>
        </authorList>
    </citation>
    <scope>NUCLEOTIDE SEQUENCE [LARGE SCALE GENOMIC DNA]</scope>
    <source>
        <strain evidence="1">DCEP-RM93F</strain>
    </source>
</reference>
<gene>
    <name evidence="1" type="ORF">M514_26673</name>
</gene>
<dbReference type="Proteomes" id="UP000030758">
    <property type="component" value="Unassembled WGS sequence"/>
</dbReference>
<evidence type="ECO:0000313" key="1">
    <source>
        <dbReference type="EMBL" id="KFD61130.1"/>
    </source>
</evidence>
<proteinExistence type="predicted"/>
<organism evidence="1">
    <name type="scientific">Trichuris suis</name>
    <name type="common">pig whipworm</name>
    <dbReference type="NCBI Taxonomy" id="68888"/>
    <lineage>
        <taxon>Eukaryota</taxon>
        <taxon>Metazoa</taxon>
        <taxon>Ecdysozoa</taxon>
        <taxon>Nematoda</taxon>
        <taxon>Enoplea</taxon>
        <taxon>Dorylaimia</taxon>
        <taxon>Trichinellida</taxon>
        <taxon>Trichuridae</taxon>
        <taxon>Trichuris</taxon>
    </lineage>
</organism>